<dbReference type="GO" id="GO:0005634">
    <property type="term" value="C:nucleus"/>
    <property type="evidence" value="ECO:0007669"/>
    <property type="project" value="UniProtKB-SubCell"/>
</dbReference>
<dbReference type="AlphaFoldDB" id="A0ABD3GY43"/>
<evidence type="ECO:0000256" key="7">
    <source>
        <dbReference type="ARBA" id="ARBA00022840"/>
    </source>
</evidence>
<evidence type="ECO:0000256" key="3">
    <source>
        <dbReference type="ARBA" id="ARBA00010171"/>
    </source>
</evidence>
<dbReference type="PANTHER" id="PTHR45916">
    <property type="entry name" value="STRUCTURAL MAINTENANCE OF CHROMOSOMES PROTEIN 5"/>
    <property type="match status" value="1"/>
</dbReference>
<evidence type="ECO:0000256" key="2">
    <source>
        <dbReference type="ARBA" id="ARBA00004286"/>
    </source>
</evidence>
<feature type="coiled-coil region" evidence="10">
    <location>
        <begin position="625"/>
        <end position="659"/>
    </location>
</feature>
<evidence type="ECO:0000259" key="11">
    <source>
        <dbReference type="Pfam" id="PF02463"/>
    </source>
</evidence>
<dbReference type="InterPro" id="IPR003395">
    <property type="entry name" value="RecF/RecN/SMC_N"/>
</dbReference>
<keyword evidence="7" id="KW-0067">ATP-binding</keyword>
<comment type="caution">
    <text evidence="12">The sequence shown here is derived from an EMBL/GenBank/DDBJ whole genome shotgun (WGS) entry which is preliminary data.</text>
</comment>
<evidence type="ECO:0000256" key="9">
    <source>
        <dbReference type="ARBA" id="ARBA00023242"/>
    </source>
</evidence>
<dbReference type="GO" id="GO:0006310">
    <property type="term" value="P:DNA recombination"/>
    <property type="evidence" value="ECO:0007669"/>
    <property type="project" value="UniProtKB-KW"/>
</dbReference>
<accession>A0ABD3GY43</accession>
<keyword evidence="8 10" id="KW-0175">Coiled coil</keyword>
<dbReference type="Proteomes" id="UP001633002">
    <property type="component" value="Unassembled WGS sequence"/>
</dbReference>
<dbReference type="InterPro" id="IPR027417">
    <property type="entry name" value="P-loop_NTPase"/>
</dbReference>
<evidence type="ECO:0000313" key="12">
    <source>
        <dbReference type="EMBL" id="KAL3684182.1"/>
    </source>
</evidence>
<dbReference type="GO" id="GO:0005694">
    <property type="term" value="C:chromosome"/>
    <property type="evidence" value="ECO:0007669"/>
    <property type="project" value="UniProtKB-SubCell"/>
</dbReference>
<evidence type="ECO:0000256" key="5">
    <source>
        <dbReference type="ARBA" id="ARBA00022454"/>
    </source>
</evidence>
<dbReference type="Gene3D" id="3.40.50.300">
    <property type="entry name" value="P-loop containing nucleotide triphosphate hydrolases"/>
    <property type="match status" value="2"/>
</dbReference>
<feature type="coiled-coil region" evidence="10">
    <location>
        <begin position="376"/>
        <end position="406"/>
    </location>
</feature>
<feature type="coiled-coil region" evidence="10">
    <location>
        <begin position="845"/>
        <end position="882"/>
    </location>
</feature>
<dbReference type="FunFam" id="3.40.50.300:FF:001301">
    <property type="entry name" value="Structural maintenance of chromosomes 5"/>
    <property type="match status" value="1"/>
</dbReference>
<keyword evidence="9" id="KW-0539">Nucleus</keyword>
<dbReference type="GO" id="GO:0051276">
    <property type="term" value="P:chromosome organization"/>
    <property type="evidence" value="ECO:0007669"/>
    <property type="project" value="UniProtKB-ARBA"/>
</dbReference>
<feature type="coiled-coil region" evidence="10">
    <location>
        <begin position="191"/>
        <end position="306"/>
    </location>
</feature>
<keyword evidence="6" id="KW-0547">Nucleotide-binding</keyword>
<dbReference type="GO" id="GO:0005524">
    <property type="term" value="F:ATP binding"/>
    <property type="evidence" value="ECO:0007669"/>
    <property type="project" value="UniProtKB-KW"/>
</dbReference>
<evidence type="ECO:0000313" key="13">
    <source>
        <dbReference type="Proteomes" id="UP001633002"/>
    </source>
</evidence>
<sequence>MTLPSSSRPSKRAKTACRGEDDYAPGNIIEIEVHNFMTYGHIKSKPGPRLNLVIGPNGTGKSSLVCAICIGLGGEPQLLGRATMIGDYVKRGEESGWTKISLRGNSADEAVVITRKINTRNKSDWLLNERPVPKKDILDVVQGFNIQLNNLTQFLPQDRVCEFAKLTPIQLLEETEKAVGDPELSSQHKRLIEMSEALKKLQTTINQLESTLAQNKASNREIEEDGQRMRQRNELLQKAESLRKKLPWLKYDEKKTSYQTAKEAENVAKTKLRDAESNQAHILQPLEVLKRKRTVAEQAANKLKSASADCMVNMQEIANKEPELCEKVRSKLQQIEEVHKREAARQIQIQKAKEDIATAEAELASLPPYEAPSAQLKEIEKRIAELRNIEVETKSLKQEKEAQMGEARRAHQQCSDKLKEINSVNSRLLRTLQNAGAHGIHEAYEWVQTQREQNKFKNDVYGPVLLEVQIPDKIHAAYLENHVAGHIWRSFITLDPDDRDLCVKQLKQHGCPVINQKQVQRPPPPPLTNEMRQLGITMRLDQAIHAPQVVKQVLCGQAGLDHSFIGGSETNLRADEAPRLNVGDLWTPENHYRWSRSRYGGHMSASVNPVRPVRLFSENIDVGEKNNLEMKQAEIENFMKQLQDKIASCVATIKESEDEQARHHRERDGLYKQVALEKKKRTDMASTIEQRKRKLRTFENEESSETSEARLRESIEQLNIQRRENVIKLKEAMLGAVKKQKQYGALHLNVIEVDAKVKEMEKQVIVQQQARAELERDYERCKTALEARRSELQRAKDEAENVASLTPSLQAEFKKMPDTVEELDEAISEAIDSANTVICNNPNVLEEYERRCKQIQSLTETVESEKANLDDCMKEIKATQELWLPRLRDLVSTINETFSRNFMEMAVAGEVTLDERGTDFDKYGILIKVKFRETAELQVLSAHHQSGGERSVSTILYLVSLQDLTYCPFRVVDEINQGMDPNNERKMFQQLVRAASQPNTPQCLLLTPKLLANLDYTEACTILNIMNGPWLEGASQVWSAGESWTVMSQLVCSQ</sequence>
<proteinExistence type="inferred from homology"/>
<dbReference type="EMBL" id="JBJQOH010000006">
    <property type="protein sequence ID" value="KAL3684182.1"/>
    <property type="molecule type" value="Genomic_DNA"/>
</dbReference>
<dbReference type="Pfam" id="PF02463">
    <property type="entry name" value="SMC_N"/>
    <property type="match status" value="1"/>
</dbReference>
<reference evidence="12 13" key="1">
    <citation type="submission" date="2024-09" db="EMBL/GenBank/DDBJ databases">
        <title>Chromosome-scale assembly of Riccia sorocarpa.</title>
        <authorList>
            <person name="Paukszto L."/>
        </authorList>
    </citation>
    <scope>NUCLEOTIDE SEQUENCE [LARGE SCALE GENOMIC DNA]</scope>
    <source>
        <strain evidence="12">LP-2024</strain>
        <tissue evidence="12">Aerial parts of the thallus</tissue>
    </source>
</reference>
<dbReference type="PANTHER" id="PTHR45916:SF1">
    <property type="entry name" value="STRUCTURAL MAINTENANCE OF CHROMOSOMES PROTEIN 5"/>
    <property type="match status" value="1"/>
</dbReference>
<feature type="domain" description="RecF/RecN/SMC N-terminal" evidence="11">
    <location>
        <begin position="28"/>
        <end position="994"/>
    </location>
</feature>
<name>A0ABD3GY43_9MARC</name>
<keyword evidence="13" id="KW-1185">Reference proteome</keyword>
<feature type="coiled-coil region" evidence="10">
    <location>
        <begin position="757"/>
        <end position="805"/>
    </location>
</feature>
<comment type="similarity">
    <text evidence="3">Belongs to the SMC family. SMC5 subfamily.</text>
</comment>
<dbReference type="SUPFAM" id="SSF52540">
    <property type="entry name" value="P-loop containing nucleoside triphosphate hydrolases"/>
    <property type="match status" value="2"/>
</dbReference>
<evidence type="ECO:0000256" key="8">
    <source>
        <dbReference type="ARBA" id="ARBA00023054"/>
    </source>
</evidence>
<organism evidence="12 13">
    <name type="scientific">Riccia sorocarpa</name>
    <dbReference type="NCBI Taxonomy" id="122646"/>
    <lineage>
        <taxon>Eukaryota</taxon>
        <taxon>Viridiplantae</taxon>
        <taxon>Streptophyta</taxon>
        <taxon>Embryophyta</taxon>
        <taxon>Marchantiophyta</taxon>
        <taxon>Marchantiopsida</taxon>
        <taxon>Marchantiidae</taxon>
        <taxon>Marchantiales</taxon>
        <taxon>Ricciaceae</taxon>
        <taxon>Riccia</taxon>
    </lineage>
</organism>
<gene>
    <name evidence="12" type="ORF">R1sor_002204</name>
</gene>
<keyword evidence="5" id="KW-0158">Chromosome</keyword>
<evidence type="ECO:0000256" key="4">
    <source>
        <dbReference type="ARBA" id="ARBA00018687"/>
    </source>
</evidence>
<evidence type="ECO:0000256" key="6">
    <source>
        <dbReference type="ARBA" id="ARBA00022741"/>
    </source>
</evidence>
<evidence type="ECO:0000256" key="1">
    <source>
        <dbReference type="ARBA" id="ARBA00004123"/>
    </source>
</evidence>
<evidence type="ECO:0000256" key="10">
    <source>
        <dbReference type="SAM" id="Coils"/>
    </source>
</evidence>
<comment type="subcellular location">
    <subcellularLocation>
        <location evidence="2">Chromosome</location>
    </subcellularLocation>
    <subcellularLocation>
        <location evidence="1">Nucleus</location>
    </subcellularLocation>
</comment>
<protein>
    <recommendedName>
        <fullName evidence="4">Structural maintenance of chromosomes protein 5</fullName>
    </recommendedName>
</protein>